<dbReference type="EMBL" id="WKKI01000005">
    <property type="protein sequence ID" value="MRX71508.1"/>
    <property type="molecule type" value="Genomic_DNA"/>
</dbReference>
<evidence type="ECO:0000313" key="1">
    <source>
        <dbReference type="EMBL" id="MRX71508.1"/>
    </source>
</evidence>
<evidence type="ECO:0000313" key="2">
    <source>
        <dbReference type="Proteomes" id="UP000448867"/>
    </source>
</evidence>
<evidence type="ECO:0008006" key="3">
    <source>
        <dbReference type="Google" id="ProtNLM"/>
    </source>
</evidence>
<dbReference type="AlphaFoldDB" id="A0A7X2IX94"/>
<accession>A0A7X2IX94</accession>
<organism evidence="1 2">
    <name type="scientific">Metabacillus lacus</name>
    <dbReference type="NCBI Taxonomy" id="1983721"/>
    <lineage>
        <taxon>Bacteria</taxon>
        <taxon>Bacillati</taxon>
        <taxon>Bacillota</taxon>
        <taxon>Bacilli</taxon>
        <taxon>Bacillales</taxon>
        <taxon>Bacillaceae</taxon>
        <taxon>Metabacillus</taxon>
    </lineage>
</organism>
<sequence>MNNKMLTSTFQIQKRLRMEQIIQLNELAQNYKGKIYFITGKKNVVDASKLPSLIAFLLTLGHNYELKALIDGEQTDDVLEKMEAVCSLKERKQYKAFSLQQAVKVKV</sequence>
<name>A0A7X2IX94_9BACI</name>
<proteinExistence type="predicted"/>
<reference evidence="1 2" key="1">
    <citation type="submission" date="2019-11" db="EMBL/GenBank/DDBJ databases">
        <title>Bacillus lacus genome.</title>
        <authorList>
            <person name="Allen C.J."/>
            <person name="Newman J.D."/>
        </authorList>
    </citation>
    <scope>NUCLEOTIDE SEQUENCE [LARGE SCALE GENOMIC DNA]</scope>
    <source>
        <strain evidence="1 2">KCTC 33946</strain>
    </source>
</reference>
<comment type="caution">
    <text evidence="1">The sequence shown here is derived from an EMBL/GenBank/DDBJ whole genome shotgun (WGS) entry which is preliminary data.</text>
</comment>
<dbReference type="OrthoDB" id="2881824at2"/>
<keyword evidence="2" id="KW-1185">Reference proteome</keyword>
<gene>
    <name evidence="1" type="ORF">GJU40_04875</name>
</gene>
<dbReference type="Proteomes" id="UP000448867">
    <property type="component" value="Unassembled WGS sequence"/>
</dbReference>
<dbReference type="RefSeq" id="WP_154306642.1">
    <property type="nucleotide sequence ID" value="NZ_WKKI01000005.1"/>
</dbReference>
<protein>
    <recommendedName>
        <fullName evidence="3">HPr family phosphocarrier protein</fullName>
    </recommendedName>
</protein>